<feature type="compositionally biased region" description="Basic and acidic residues" evidence="1">
    <location>
        <begin position="483"/>
        <end position="494"/>
    </location>
</feature>
<dbReference type="EMBL" id="MU032344">
    <property type="protein sequence ID" value="KAF3770898.1"/>
    <property type="molecule type" value="Genomic_DNA"/>
</dbReference>
<dbReference type="Proteomes" id="UP000803844">
    <property type="component" value="Unassembled WGS sequence"/>
</dbReference>
<feature type="region of interest" description="Disordered" evidence="1">
    <location>
        <begin position="1"/>
        <end position="127"/>
    </location>
</feature>
<feature type="compositionally biased region" description="Polar residues" evidence="1">
    <location>
        <begin position="170"/>
        <end position="208"/>
    </location>
</feature>
<name>A0A9P5CU03_CRYP1</name>
<feature type="compositionally biased region" description="Polar residues" evidence="1">
    <location>
        <begin position="522"/>
        <end position="564"/>
    </location>
</feature>
<protein>
    <submittedName>
        <fullName evidence="2">Uncharacterized protein</fullName>
    </submittedName>
</protein>
<feature type="compositionally biased region" description="Basic residues" evidence="1">
    <location>
        <begin position="711"/>
        <end position="722"/>
    </location>
</feature>
<feature type="compositionally biased region" description="Polar residues" evidence="1">
    <location>
        <begin position="299"/>
        <end position="316"/>
    </location>
</feature>
<feature type="compositionally biased region" description="Polar residues" evidence="1">
    <location>
        <begin position="253"/>
        <end position="268"/>
    </location>
</feature>
<comment type="caution">
    <text evidence="2">The sequence shown here is derived from an EMBL/GenBank/DDBJ whole genome shotgun (WGS) entry which is preliminary data.</text>
</comment>
<feature type="region of interest" description="Disordered" evidence="1">
    <location>
        <begin position="388"/>
        <end position="564"/>
    </location>
</feature>
<gene>
    <name evidence="2" type="ORF">M406DRAFT_326313</name>
</gene>
<feature type="compositionally biased region" description="Basic and acidic residues" evidence="1">
    <location>
        <begin position="460"/>
        <end position="473"/>
    </location>
</feature>
<evidence type="ECO:0000256" key="1">
    <source>
        <dbReference type="SAM" id="MobiDB-lite"/>
    </source>
</evidence>
<feature type="region of interest" description="Disordered" evidence="1">
    <location>
        <begin position="695"/>
        <end position="723"/>
    </location>
</feature>
<keyword evidence="3" id="KW-1185">Reference proteome</keyword>
<feature type="compositionally biased region" description="Acidic residues" evidence="1">
    <location>
        <begin position="43"/>
        <end position="67"/>
    </location>
</feature>
<accession>A0A9P5CU03</accession>
<feature type="compositionally biased region" description="Polar residues" evidence="1">
    <location>
        <begin position="69"/>
        <end position="81"/>
    </location>
</feature>
<dbReference type="GeneID" id="63837198"/>
<dbReference type="RefSeq" id="XP_040781859.1">
    <property type="nucleotide sequence ID" value="XM_040920069.1"/>
</dbReference>
<feature type="compositionally biased region" description="Low complexity" evidence="1">
    <location>
        <begin position="271"/>
        <end position="293"/>
    </location>
</feature>
<evidence type="ECO:0000313" key="2">
    <source>
        <dbReference type="EMBL" id="KAF3770898.1"/>
    </source>
</evidence>
<feature type="compositionally biased region" description="Polar residues" evidence="1">
    <location>
        <begin position="418"/>
        <end position="450"/>
    </location>
</feature>
<dbReference type="AlphaFoldDB" id="A0A9P5CU03"/>
<dbReference type="OrthoDB" id="5413827at2759"/>
<organism evidence="2 3">
    <name type="scientific">Cryphonectria parasitica (strain ATCC 38755 / EP155)</name>
    <dbReference type="NCBI Taxonomy" id="660469"/>
    <lineage>
        <taxon>Eukaryota</taxon>
        <taxon>Fungi</taxon>
        <taxon>Dikarya</taxon>
        <taxon>Ascomycota</taxon>
        <taxon>Pezizomycotina</taxon>
        <taxon>Sordariomycetes</taxon>
        <taxon>Sordariomycetidae</taxon>
        <taxon>Diaporthales</taxon>
        <taxon>Cryphonectriaceae</taxon>
        <taxon>Cryphonectria-Endothia species complex</taxon>
        <taxon>Cryphonectria</taxon>
    </lineage>
</organism>
<evidence type="ECO:0000313" key="3">
    <source>
        <dbReference type="Proteomes" id="UP000803844"/>
    </source>
</evidence>
<reference evidence="2" key="1">
    <citation type="journal article" date="2020" name="Phytopathology">
        <title>Genome sequence of the chestnut blight fungus Cryphonectria parasitica EP155: A fundamental resource for an archetypical invasive plant pathogen.</title>
        <authorList>
            <person name="Crouch J.A."/>
            <person name="Dawe A."/>
            <person name="Aerts A."/>
            <person name="Barry K."/>
            <person name="Churchill A.C.L."/>
            <person name="Grimwood J."/>
            <person name="Hillman B."/>
            <person name="Milgroom M.G."/>
            <person name="Pangilinan J."/>
            <person name="Smith M."/>
            <person name="Salamov A."/>
            <person name="Schmutz J."/>
            <person name="Yadav J."/>
            <person name="Grigoriev I.V."/>
            <person name="Nuss D."/>
        </authorList>
    </citation>
    <scope>NUCLEOTIDE SEQUENCE</scope>
    <source>
        <strain evidence="2">EP155</strain>
    </source>
</reference>
<sequence>MVTNVSFSRIVPIDPATSRAAQARAREGTLTVRFAPFSLDNPPVDDEYDDVSVDSGDEKEDEGEDEGVQPQNISSMPSSANEHNDNLVVPEWEASPSKPSRGFEPSSDDDDGEKAAQAAPASFGMSTQPRLSLLATPAYQPFPPYYFSQSRPLTYLERFLGPTAEVHPPQTASLQTREPEHQPNQAQMSQRPSTLGQMAQPQASQGSVARSLAPAADADRSPTPEFGRRPSQARARRPRPSQVFAHHNRMPTGGTSSSQSVAAQTKGSEGQPAQIHHIQAQTQPAHTQPTPAQTRRDNTTGPLQQHPTRMAETQQIHVDRRPPGPRVHAGSRLSQEDMAQLQDDMRAVDVSSLPPPPTRPPFYSSYQATDDDFELYFVSMDARSRAARILAPPPRPGRGGFGIVRRDDDLTLPGTDSGGSTNVLTRDSNNGGATARNDNVSTQRPSTTASDGMPAVSRIDTSDKSRANTDVKGRPPLKRRFGACRDETDEKKNGDDDDDSSSSSDIDFMTYIKTARKRKRTQTMQMTGKNNGKNDSHTTGASNASNEADQTQGSAPDSGATNCTDGVHVVRQGVSALLSTTIKVDQQNEAKKIDERVKDVSAPLGAAQKDADEMKILGNADVDVMMQTIEFRKGGGVAEENQSPASTYQERLRKRSNQNYNEEILGMDTSSDGEQLNTSVADMMDWVATDDNGTYDVTPRAGSSVKSSIKGSKRPNKAHSPKPTKIVNLRIPSKAMRFFAQPGDPSIPIADKNFFCGKAERKDWTGVDQSQRYIIVPLEVRERIYRELLVADGPIRVKSGWSQVFPLQPLKLNIYPKILQANRQIYQEAVKLLYGWNTYRYILRDNGKRVKFADHQHYQPTLNLDKHFTDLQCLQLVLEGNRMGGLYALDMNRAICEVIWSGVSLHKLTIDVSPRKIEDEVAEVESFSSRYSALGVLKRVNTKYVQINVFLLQTNAEATKSLRTIIDKRPDIDDQDVFNQMCRQDEVTQKTLSPQERRRRAEQELREKAEAEVNRQLDRLPWRLEHAVNKGAAWVVHRGWFEEFDAGVRPRKTSLAGMCGADNEGDSDYGK</sequence>
<feature type="region of interest" description="Disordered" evidence="1">
    <location>
        <begin position="159"/>
        <end position="366"/>
    </location>
</feature>
<proteinExistence type="predicted"/>
<feature type="compositionally biased region" description="Basic and acidic residues" evidence="1">
    <location>
        <begin position="217"/>
        <end position="228"/>
    </location>
</feature>